<protein>
    <submittedName>
        <fullName evidence="2">DUF3450 domain-containing protein</fullName>
    </submittedName>
</protein>
<accession>A0A7V7FYW9</accession>
<name>A0A7V7FYW9_9GAMM</name>
<keyword evidence="3" id="KW-1185">Reference proteome</keyword>
<dbReference type="InterPro" id="IPR016866">
    <property type="entry name" value="UCP028069"/>
</dbReference>
<reference evidence="2 3" key="1">
    <citation type="submission" date="2019-08" db="EMBL/GenBank/DDBJ databases">
        <title>Bioinformatics analysis of the strain L3 and L5.</title>
        <authorList>
            <person name="Li X."/>
        </authorList>
    </citation>
    <scope>NUCLEOTIDE SEQUENCE [LARGE SCALE GENOMIC DNA]</scope>
    <source>
        <strain evidence="2 3">L5</strain>
    </source>
</reference>
<sequence>MASSYAAHPGLPFAVTVSGVTSVRSFRYPCLASLLWLGLVTASTADPDVREEATQAQRNQAELQARIDEADDESRAMLAELRELERANRRLERENAELAPRLERRADALERREAALGTLEETRDALPALQARLVERLAQWVDDDMPFLRDERRARVASLQAMDGEPTSAERWERIVGAWRTELEYGREFDAWRGYQDSEGGRREVDYLRLGRIGFYYLTPDGREGGVWEVASERWVPLDEAQRREVRNGLRIARDRRAPELLTLPISQPLESTGEGDS</sequence>
<dbReference type="AlphaFoldDB" id="A0A7V7FYW9"/>
<comment type="caution">
    <text evidence="2">The sequence shown here is derived from an EMBL/GenBank/DDBJ whole genome shotgun (WGS) entry which is preliminary data.</text>
</comment>
<evidence type="ECO:0000313" key="3">
    <source>
        <dbReference type="Proteomes" id="UP000486760"/>
    </source>
</evidence>
<evidence type="ECO:0000313" key="2">
    <source>
        <dbReference type="EMBL" id="KAA0011447.1"/>
    </source>
</evidence>
<organism evidence="2 3">
    <name type="scientific">Billgrantia pellis</name>
    <dbReference type="NCBI Taxonomy" id="2606936"/>
    <lineage>
        <taxon>Bacteria</taxon>
        <taxon>Pseudomonadati</taxon>
        <taxon>Pseudomonadota</taxon>
        <taxon>Gammaproteobacteria</taxon>
        <taxon>Oceanospirillales</taxon>
        <taxon>Halomonadaceae</taxon>
        <taxon>Billgrantia</taxon>
    </lineage>
</organism>
<dbReference type="Pfam" id="PF11932">
    <property type="entry name" value="DUF3450"/>
    <property type="match status" value="1"/>
</dbReference>
<gene>
    <name evidence="2" type="ORF">F0A17_15265</name>
</gene>
<dbReference type="Proteomes" id="UP000486760">
    <property type="component" value="Unassembled WGS sequence"/>
</dbReference>
<dbReference type="EMBL" id="VTPY01000005">
    <property type="protein sequence ID" value="KAA0011447.1"/>
    <property type="molecule type" value="Genomic_DNA"/>
</dbReference>
<feature type="coiled-coil region" evidence="1">
    <location>
        <begin position="53"/>
        <end position="101"/>
    </location>
</feature>
<evidence type="ECO:0000256" key="1">
    <source>
        <dbReference type="SAM" id="Coils"/>
    </source>
</evidence>
<proteinExistence type="predicted"/>
<keyword evidence="1" id="KW-0175">Coiled coil</keyword>